<organism evidence="2 3">
    <name type="scientific">Phycomyces blakesleeanus (strain ATCC 8743b / DSM 1359 / FGSC 10004 / NBRC 33097 / NRRL 1555)</name>
    <dbReference type="NCBI Taxonomy" id="763407"/>
    <lineage>
        <taxon>Eukaryota</taxon>
        <taxon>Fungi</taxon>
        <taxon>Fungi incertae sedis</taxon>
        <taxon>Mucoromycota</taxon>
        <taxon>Mucoromycotina</taxon>
        <taxon>Mucoromycetes</taxon>
        <taxon>Mucorales</taxon>
        <taxon>Phycomycetaceae</taxon>
        <taxon>Phycomyces</taxon>
    </lineage>
</organism>
<evidence type="ECO:0000313" key="3">
    <source>
        <dbReference type="Proteomes" id="UP000077315"/>
    </source>
</evidence>
<dbReference type="STRING" id="763407.A0A167MB53"/>
<dbReference type="RefSeq" id="XP_018290379.1">
    <property type="nucleotide sequence ID" value="XM_018433919.1"/>
</dbReference>
<protein>
    <recommendedName>
        <fullName evidence="4">WHIM1 domain-containing protein</fullName>
    </recommendedName>
</protein>
<dbReference type="PANTHER" id="PTHR42107">
    <property type="entry name" value="YALI0D24453P"/>
    <property type="match status" value="1"/>
</dbReference>
<proteinExistence type="predicted"/>
<evidence type="ECO:0000313" key="2">
    <source>
        <dbReference type="EMBL" id="OAD72339.1"/>
    </source>
</evidence>
<feature type="region of interest" description="Disordered" evidence="1">
    <location>
        <begin position="273"/>
        <end position="344"/>
    </location>
</feature>
<feature type="compositionally biased region" description="Polar residues" evidence="1">
    <location>
        <begin position="297"/>
        <end position="306"/>
    </location>
</feature>
<dbReference type="Proteomes" id="UP000077315">
    <property type="component" value="Unassembled WGS sequence"/>
</dbReference>
<reference evidence="3" key="1">
    <citation type="submission" date="2015-06" db="EMBL/GenBank/DDBJ databases">
        <title>Expansion of signal transduction pathways in fungi by whole-genome duplication.</title>
        <authorList>
            <consortium name="DOE Joint Genome Institute"/>
            <person name="Corrochano L.M."/>
            <person name="Kuo A."/>
            <person name="Marcet-Houben M."/>
            <person name="Polaino S."/>
            <person name="Salamov A."/>
            <person name="Villalobos J.M."/>
            <person name="Alvarez M.I."/>
            <person name="Avalos J."/>
            <person name="Benito E.P."/>
            <person name="Benoit I."/>
            <person name="Burger G."/>
            <person name="Camino L.P."/>
            <person name="Canovas D."/>
            <person name="Cerda-Olmedo E."/>
            <person name="Cheng J.-F."/>
            <person name="Dominguez A."/>
            <person name="Elias M."/>
            <person name="Eslava A.P."/>
            <person name="Glaser F."/>
            <person name="Grimwood J."/>
            <person name="Gutierrez G."/>
            <person name="Heitman J."/>
            <person name="Henrissat B."/>
            <person name="Iturriaga E.A."/>
            <person name="Lang B.F."/>
            <person name="Lavin J.L."/>
            <person name="Lee S."/>
            <person name="Li W."/>
            <person name="Lindquist E."/>
            <person name="Lopez-Garcia S."/>
            <person name="Luque E.M."/>
            <person name="Marcos A.T."/>
            <person name="Martin J."/>
            <person name="McCluskey K."/>
            <person name="Medina H.R."/>
            <person name="Miralles-Duran A."/>
            <person name="Miyazaki A."/>
            <person name="Munoz-Torres E."/>
            <person name="Oguiza J.A."/>
            <person name="Ohm R."/>
            <person name="Olmedo M."/>
            <person name="Orejas M."/>
            <person name="Ortiz-Castellanos L."/>
            <person name="Pisabarro A.G."/>
            <person name="Rodriguez-Romero J."/>
            <person name="Ruiz-Herrera J."/>
            <person name="Ruiz-Vazquez R."/>
            <person name="Sanz C."/>
            <person name="Schackwitz W."/>
            <person name="Schmutz J."/>
            <person name="Shahriari M."/>
            <person name="Shelest E."/>
            <person name="Silva-Franco F."/>
            <person name="Soanes D."/>
            <person name="Syed K."/>
            <person name="Tagua V.G."/>
            <person name="Talbot N.J."/>
            <person name="Thon M."/>
            <person name="De vries R.P."/>
            <person name="Wiebenga A."/>
            <person name="Yadav J.S."/>
            <person name="Braun E.L."/>
            <person name="Baker S."/>
            <person name="Garre V."/>
            <person name="Horwitz B."/>
            <person name="Torres-Martinez S."/>
            <person name="Idnurm A."/>
            <person name="Herrera-Estrella A."/>
            <person name="Gabaldon T."/>
            <person name="Grigoriev I.V."/>
        </authorList>
    </citation>
    <scope>NUCLEOTIDE SEQUENCE [LARGE SCALE GENOMIC DNA]</scope>
    <source>
        <strain evidence="3">NRRL 1555(-)</strain>
    </source>
</reference>
<keyword evidence="3" id="KW-1185">Reference proteome</keyword>
<dbReference type="AlphaFoldDB" id="A0A167MB53"/>
<feature type="compositionally biased region" description="Acidic residues" evidence="1">
    <location>
        <begin position="309"/>
        <end position="319"/>
    </location>
</feature>
<gene>
    <name evidence="2" type="ORF">PHYBLDRAFT_159125</name>
</gene>
<dbReference type="InParanoid" id="A0A167MB53"/>
<sequence>MPATETIQWSPQSQWEIAFVFAFTTTFQPEARQAGLYPFPKFQPEDLEHALLQTEESDLMDQILCSFLSNALNRKKGVEISGCSRTLQELITTKIKAFECDLTENPLLNHNNFHSLAPEVKLNLLRLLVEWQLQDCVNIHSVIDTYFKNVKKNQTNPLEFVPFGYDSKKRAYFQFGDSAWLWREKTGIKNGFQWETVAKDIEGLQNFLSETEVSKNRAERALLQRVQELIPIVEERQRRQEKKDRAKARQLALESAFVPRELRQRDRKRPVRYNYDDFTDKDDYDQEENYERVRPTRVSSRLNPGFSQPEEEEAEEEVEQTNNVEEKEDQTKVNGETEKNNEDVIMLDAPNAILNDVRADMIEVD</sequence>
<dbReference type="EMBL" id="KV440983">
    <property type="protein sequence ID" value="OAD72339.1"/>
    <property type="molecule type" value="Genomic_DNA"/>
</dbReference>
<dbReference type="PANTHER" id="PTHR42107:SF1">
    <property type="entry name" value="WHIM1 DOMAIN-CONTAINING PROTEIN"/>
    <property type="match status" value="1"/>
</dbReference>
<evidence type="ECO:0008006" key="4">
    <source>
        <dbReference type="Google" id="ProtNLM"/>
    </source>
</evidence>
<evidence type="ECO:0000256" key="1">
    <source>
        <dbReference type="SAM" id="MobiDB-lite"/>
    </source>
</evidence>
<dbReference type="VEuPathDB" id="FungiDB:PHYBLDRAFT_159125"/>
<dbReference type="OrthoDB" id="349045at2759"/>
<name>A0A167MB53_PHYB8</name>
<accession>A0A167MB53</accession>
<feature type="compositionally biased region" description="Basic and acidic residues" evidence="1">
    <location>
        <begin position="329"/>
        <end position="342"/>
    </location>
</feature>
<dbReference type="GeneID" id="28994825"/>
<feature type="compositionally biased region" description="Acidic residues" evidence="1">
    <location>
        <begin position="277"/>
        <end position="288"/>
    </location>
</feature>